<feature type="domain" description="Beta-lactamase-related" evidence="1">
    <location>
        <begin position="9"/>
        <end position="324"/>
    </location>
</feature>
<evidence type="ECO:0000313" key="3">
    <source>
        <dbReference type="Proteomes" id="UP000050956"/>
    </source>
</evidence>
<accession>A0A0R0DGG4</accession>
<dbReference type="PANTHER" id="PTHR46825:SF9">
    <property type="entry name" value="BETA-LACTAMASE-RELATED DOMAIN-CONTAINING PROTEIN"/>
    <property type="match status" value="1"/>
</dbReference>
<dbReference type="STRING" id="336566.ABB30_08865"/>
<evidence type="ECO:0000259" key="1">
    <source>
        <dbReference type="Pfam" id="PF00144"/>
    </source>
</evidence>
<dbReference type="Gene3D" id="3.40.710.10">
    <property type="entry name" value="DD-peptidase/beta-lactamase superfamily"/>
    <property type="match status" value="1"/>
</dbReference>
<dbReference type="PATRIC" id="fig|336566.3.peg.1182"/>
<protein>
    <submittedName>
        <fullName evidence="2">Beta-lactamase</fullName>
    </submittedName>
</protein>
<dbReference type="InterPro" id="IPR012338">
    <property type="entry name" value="Beta-lactam/transpept-like"/>
</dbReference>
<reference evidence="2 3" key="1">
    <citation type="submission" date="2015-05" db="EMBL/GenBank/DDBJ databases">
        <title>Genome sequencing and analysis of members of genus Stenotrophomonas.</title>
        <authorList>
            <person name="Patil P.P."/>
            <person name="Midha S."/>
            <person name="Patil P.B."/>
        </authorList>
    </citation>
    <scope>NUCLEOTIDE SEQUENCE [LARGE SCALE GENOMIC DNA]</scope>
    <source>
        <strain evidence="2 3">DSM 24757</strain>
    </source>
</reference>
<dbReference type="Proteomes" id="UP000050956">
    <property type="component" value="Unassembled WGS sequence"/>
</dbReference>
<gene>
    <name evidence="2" type="ORF">ABB30_08865</name>
</gene>
<keyword evidence="3" id="KW-1185">Reference proteome</keyword>
<dbReference type="InterPro" id="IPR001466">
    <property type="entry name" value="Beta-lactam-related"/>
</dbReference>
<dbReference type="SUPFAM" id="SSF56601">
    <property type="entry name" value="beta-lactamase/transpeptidase-like"/>
    <property type="match status" value="1"/>
</dbReference>
<name>A0A0R0DGG4_9GAMM</name>
<dbReference type="EMBL" id="LDJM01000021">
    <property type="protein sequence ID" value="KRG76900.1"/>
    <property type="molecule type" value="Genomic_DNA"/>
</dbReference>
<organism evidence="2 3">
    <name type="scientific">Stenotrophomonas ginsengisoli</name>
    <dbReference type="NCBI Taxonomy" id="336566"/>
    <lineage>
        <taxon>Bacteria</taxon>
        <taxon>Pseudomonadati</taxon>
        <taxon>Pseudomonadota</taxon>
        <taxon>Gammaproteobacteria</taxon>
        <taxon>Lysobacterales</taxon>
        <taxon>Lysobacteraceae</taxon>
        <taxon>Stenotrophomonas</taxon>
    </lineage>
</organism>
<dbReference type="AlphaFoldDB" id="A0A0R0DGG4"/>
<comment type="caution">
    <text evidence="2">The sequence shown here is derived from an EMBL/GenBank/DDBJ whole genome shotgun (WGS) entry which is preliminary data.</text>
</comment>
<dbReference type="InterPro" id="IPR050491">
    <property type="entry name" value="AmpC-like"/>
</dbReference>
<dbReference type="PANTHER" id="PTHR46825">
    <property type="entry name" value="D-ALANYL-D-ALANINE-CARBOXYPEPTIDASE/ENDOPEPTIDASE AMPH"/>
    <property type="match status" value="1"/>
</dbReference>
<proteinExistence type="predicted"/>
<sequence length="333" mass="36612">MSARQQATDRLMADYQGQVPGAALLVLHDGQPLYARGYGLASLEDNTPVDAQTNFRLASVSKQFTAMAIVLLAADGRLQLDDPLARWLPGLPPATRDITLRHLLVHASGLIDYEDVMPDGLQGQLRDADVLEILKGQDRTYFTPGSSYRYSNSAYALLALVVEKASGMAYPQFLHERIFSPLGMNASVARTDEGPAVAQRAWGYSHIDGQWQRTDQSPTSAVLGDGGIYSSISDLARWDAALYDQRLLPAQWLQQVFTPGNTVQGETDVSHYGLGVRLQGEMVWHSGESIGFRNVQIRWPQRKLSVIVLSNRNAPEPYALARRIAVIWGAPAP</sequence>
<dbReference type="Pfam" id="PF00144">
    <property type="entry name" value="Beta-lactamase"/>
    <property type="match status" value="1"/>
</dbReference>
<evidence type="ECO:0000313" key="2">
    <source>
        <dbReference type="EMBL" id="KRG76900.1"/>
    </source>
</evidence>